<evidence type="ECO:0000259" key="15">
    <source>
        <dbReference type="Pfam" id="PF26577"/>
    </source>
</evidence>
<evidence type="ECO:0000256" key="6">
    <source>
        <dbReference type="ARBA" id="ARBA00023239"/>
    </source>
</evidence>
<dbReference type="InterPro" id="IPR036167">
    <property type="entry name" value="tRNA_intron_Endo_cat-like_sf"/>
</dbReference>
<evidence type="ECO:0000313" key="16">
    <source>
        <dbReference type="EMBL" id="EGC33290.1"/>
    </source>
</evidence>
<dbReference type="NCBIfam" id="TIGR00324">
    <property type="entry name" value="endA"/>
    <property type="match status" value="1"/>
</dbReference>
<evidence type="ECO:0000256" key="2">
    <source>
        <dbReference type="ARBA" id="ARBA00008078"/>
    </source>
</evidence>
<name>F0ZRY7_DICPU</name>
<keyword evidence="17" id="KW-1185">Reference proteome</keyword>
<dbReference type="OMA" id="TVAWCNP"/>
<comment type="subcellular location">
    <subcellularLocation>
        <location evidence="1">Nucleus</location>
        <location evidence="1">Nucleolus</location>
    </subcellularLocation>
</comment>
<reference evidence="17" key="1">
    <citation type="journal article" date="2011" name="Genome Biol.">
        <title>Comparative genomics of the social amoebae Dictyostelium discoideum and Dictyostelium purpureum.</title>
        <authorList>
            <consortium name="US DOE Joint Genome Institute (JGI-PGF)"/>
            <person name="Sucgang R."/>
            <person name="Kuo A."/>
            <person name="Tian X."/>
            <person name="Salerno W."/>
            <person name="Parikh A."/>
            <person name="Feasley C.L."/>
            <person name="Dalin E."/>
            <person name="Tu H."/>
            <person name="Huang E."/>
            <person name="Barry K."/>
            <person name="Lindquist E."/>
            <person name="Shapiro H."/>
            <person name="Bruce D."/>
            <person name="Schmutz J."/>
            <person name="Salamov A."/>
            <person name="Fey P."/>
            <person name="Gaudet P."/>
            <person name="Anjard C."/>
            <person name="Babu M.M."/>
            <person name="Basu S."/>
            <person name="Bushmanova Y."/>
            <person name="van der Wel H."/>
            <person name="Katoh-Kurasawa M."/>
            <person name="Dinh C."/>
            <person name="Coutinho P.M."/>
            <person name="Saito T."/>
            <person name="Elias M."/>
            <person name="Schaap P."/>
            <person name="Kay R.R."/>
            <person name="Henrissat B."/>
            <person name="Eichinger L."/>
            <person name="Rivero F."/>
            <person name="Putnam N.H."/>
            <person name="West C.M."/>
            <person name="Loomis W.F."/>
            <person name="Chisholm R.L."/>
            <person name="Shaulsky G."/>
            <person name="Strassmann J.E."/>
            <person name="Queller D.C."/>
            <person name="Kuspa A."/>
            <person name="Grigoriev I.V."/>
        </authorList>
    </citation>
    <scope>NUCLEOTIDE SEQUENCE [LARGE SCALE GENOMIC DNA]</scope>
    <source>
        <strain evidence="17">QSDP1</strain>
    </source>
</reference>
<comment type="subunit">
    <text evidence="8">tRNA splicing endonuclease is a heterotetramer composed of TSEN2, TSEN15, TSEN34/LENG5 and TSEN54. tRNA splicing endonuclease complex also contains proteins of the pre-mRNA 3'-end processing machinery such as CLP1, CPSF1, CPSF4 and CSTF2.</text>
</comment>
<feature type="domain" description="tRNA intron endonuclease catalytic" evidence="14">
    <location>
        <begin position="250"/>
        <end position="328"/>
    </location>
</feature>
<feature type="compositionally biased region" description="Low complexity" evidence="13">
    <location>
        <begin position="147"/>
        <end position="170"/>
    </location>
</feature>
<evidence type="ECO:0000256" key="3">
    <source>
        <dbReference type="ARBA" id="ARBA00012573"/>
    </source>
</evidence>
<dbReference type="STRING" id="5786.F0ZRY7"/>
<proteinExistence type="inferred from homology"/>
<dbReference type="GeneID" id="10504547"/>
<dbReference type="Proteomes" id="UP000001064">
    <property type="component" value="Unassembled WGS sequence"/>
</dbReference>
<organism evidence="16 17">
    <name type="scientific">Dictyostelium purpureum</name>
    <name type="common">Slime mold</name>
    <dbReference type="NCBI Taxonomy" id="5786"/>
    <lineage>
        <taxon>Eukaryota</taxon>
        <taxon>Amoebozoa</taxon>
        <taxon>Evosea</taxon>
        <taxon>Eumycetozoa</taxon>
        <taxon>Dictyostelia</taxon>
        <taxon>Dictyosteliales</taxon>
        <taxon>Dictyosteliaceae</taxon>
        <taxon>Dictyostelium</taxon>
    </lineage>
</organism>
<dbReference type="EMBL" id="GL871149">
    <property type="protein sequence ID" value="EGC33290.1"/>
    <property type="molecule type" value="Genomic_DNA"/>
</dbReference>
<dbReference type="InterPro" id="IPR006676">
    <property type="entry name" value="tRNA_splic"/>
</dbReference>
<keyword evidence="6 10" id="KW-0456">Lyase</keyword>
<dbReference type="Pfam" id="PF01974">
    <property type="entry name" value="tRNA_int_endo"/>
    <property type="match status" value="1"/>
</dbReference>
<dbReference type="InterPro" id="IPR016690">
    <property type="entry name" value="TSEN34"/>
</dbReference>
<evidence type="ECO:0000313" key="17">
    <source>
        <dbReference type="Proteomes" id="UP000001064"/>
    </source>
</evidence>
<dbReference type="InterPro" id="IPR011856">
    <property type="entry name" value="tRNA_endonuc-like_dom_sf"/>
</dbReference>
<evidence type="ECO:0000256" key="1">
    <source>
        <dbReference type="ARBA" id="ARBA00004604"/>
    </source>
</evidence>
<dbReference type="GO" id="GO:0006397">
    <property type="term" value="P:mRNA processing"/>
    <property type="evidence" value="ECO:0007669"/>
    <property type="project" value="UniProtKB-KW"/>
</dbReference>
<feature type="coiled-coil region" evidence="12">
    <location>
        <begin position="176"/>
        <end position="210"/>
    </location>
</feature>
<keyword evidence="5 10" id="KW-0819">tRNA processing</keyword>
<dbReference type="VEuPathDB" id="AmoebaDB:DICPUDRAFT_36938"/>
<evidence type="ECO:0000256" key="12">
    <source>
        <dbReference type="SAM" id="Coils"/>
    </source>
</evidence>
<sequence length="342" mass="39740">MFDNDSNKYNNKVINIYLINNNDALVWNTDDIYQIRKSFRLVGSLLGSVENFKNLSTINSVPLLLSPCEVRLGLENGWFRLINEACDYPTVSTDELNSFNNAREEIYKLQIDRYLDTKILKEKEFRIKYSSQNLNKKNKSNKKNINESDINSNDNGTNNSNNSNNIKNDTNINNDIDNINANNNNINNINNKLELNEEDLKKKLVEKEKILNNFKSFNNDIFIYTSTEEAIENEPTSRVWRDKRNSEDELKYTVFKDLWNRGYYISGGSKFGGTFLVYKGDPFLYHATFIVVLKHYTQEFKALDLLTSSRLAVHVNKTTLFASIDNKSKQPHYISINWRGVT</sequence>
<dbReference type="InterPro" id="IPR006677">
    <property type="entry name" value="tRNA_intron_Endonuc_cat-like"/>
</dbReference>
<dbReference type="GO" id="GO:0003676">
    <property type="term" value="F:nucleic acid binding"/>
    <property type="evidence" value="ECO:0007669"/>
    <property type="project" value="InterPro"/>
</dbReference>
<dbReference type="GO" id="GO:0000379">
    <property type="term" value="P:tRNA-type intron splice site recognition and cleavage"/>
    <property type="evidence" value="ECO:0000318"/>
    <property type="project" value="GO_Central"/>
</dbReference>
<evidence type="ECO:0000256" key="9">
    <source>
        <dbReference type="ARBA" id="ARBA00070870"/>
    </source>
</evidence>
<evidence type="ECO:0000256" key="5">
    <source>
        <dbReference type="ARBA" id="ARBA00022694"/>
    </source>
</evidence>
<dbReference type="PANTHER" id="PTHR13070">
    <property type="entry name" value="TRNA-SPLICING ENDONUCLEASE SUBUNIT SEN34-RELATED"/>
    <property type="match status" value="1"/>
</dbReference>
<keyword evidence="7" id="KW-0539">Nucleus</keyword>
<accession>F0ZRY7</accession>
<feature type="active site" evidence="11">
    <location>
        <position position="278"/>
    </location>
</feature>
<dbReference type="Gene3D" id="3.40.1350.10">
    <property type="match status" value="1"/>
</dbReference>
<dbReference type="GO" id="GO:0000213">
    <property type="term" value="F:tRNA-intron lyase activity"/>
    <property type="evidence" value="ECO:0000318"/>
    <property type="project" value="GO_Central"/>
</dbReference>
<dbReference type="AlphaFoldDB" id="F0ZRY7"/>
<comment type="function">
    <text evidence="10">Constitutes one of the two catalytic subunit of the tRNA-splicing endonuclease complex, a complex responsible for identification and cleavage of the splice sites in pre-tRNA. It cleaves pre-tRNA at the 5'- and 3'-splice sites to release the intron. The products are an intron and two tRNA half-molecules bearing 2',3'-cyclic phosphate and 5'-OH termini. There are no conserved sequences at the splice sites, but the intron is invariably located at the same site in the gene, placing the splice sites an invariant distance from the constant structural features of the tRNA body.</text>
</comment>
<protein>
    <recommendedName>
        <fullName evidence="9 10">tRNA-splicing endonuclease subunit Sen34</fullName>
        <ecNumber evidence="3 10">4.6.1.16</ecNumber>
    </recommendedName>
</protein>
<feature type="region of interest" description="Disordered" evidence="13">
    <location>
        <begin position="136"/>
        <end position="170"/>
    </location>
</feature>
<feature type="domain" description="TSEN34 N-terminal" evidence="15">
    <location>
        <begin position="14"/>
        <end position="83"/>
    </location>
</feature>
<gene>
    <name evidence="16" type="ORF">DICPUDRAFT_36938</name>
</gene>
<evidence type="ECO:0000256" key="7">
    <source>
        <dbReference type="ARBA" id="ARBA00023242"/>
    </source>
</evidence>
<evidence type="ECO:0000256" key="10">
    <source>
        <dbReference type="PIRNR" id="PIRNR017250"/>
    </source>
</evidence>
<evidence type="ECO:0000256" key="8">
    <source>
        <dbReference type="ARBA" id="ARBA00064779"/>
    </source>
</evidence>
<dbReference type="InParanoid" id="F0ZRY7"/>
<dbReference type="PANTHER" id="PTHR13070:SF0">
    <property type="entry name" value="TRNA-SPLICING ENDONUCLEASE SUBUNIT SEN34"/>
    <property type="match status" value="1"/>
</dbReference>
<dbReference type="OrthoDB" id="48041at2759"/>
<evidence type="ECO:0000259" key="14">
    <source>
        <dbReference type="Pfam" id="PF01974"/>
    </source>
</evidence>
<dbReference type="EC" id="4.6.1.16" evidence="3 10"/>
<comment type="similarity">
    <text evidence="2 10">Belongs to the tRNA-intron endonuclease family.</text>
</comment>
<evidence type="ECO:0000256" key="13">
    <source>
        <dbReference type="SAM" id="MobiDB-lite"/>
    </source>
</evidence>
<dbReference type="KEGG" id="dpp:DICPUDRAFT_36938"/>
<dbReference type="FunFam" id="3.40.1350.10:FF:000002">
    <property type="entry name" value="tRNA-splicing endonuclease subunit Sen34"/>
    <property type="match status" value="1"/>
</dbReference>
<feature type="active site" evidence="11">
    <location>
        <position position="317"/>
    </location>
</feature>
<dbReference type="RefSeq" id="XP_003290191.1">
    <property type="nucleotide sequence ID" value="XM_003290143.1"/>
</dbReference>
<evidence type="ECO:0000256" key="4">
    <source>
        <dbReference type="ARBA" id="ARBA00022664"/>
    </source>
</evidence>
<dbReference type="InterPro" id="IPR059049">
    <property type="entry name" value="TSEN34_N"/>
</dbReference>
<dbReference type="CDD" id="cd22363">
    <property type="entry name" value="tRNA-intron_lyase_C"/>
    <property type="match status" value="1"/>
</dbReference>
<keyword evidence="12" id="KW-0175">Coiled coil</keyword>
<evidence type="ECO:0000256" key="11">
    <source>
        <dbReference type="PIRSR" id="PIRSR017250-50"/>
    </source>
</evidence>
<dbReference type="GO" id="GO:0000214">
    <property type="term" value="C:tRNA-intron endonuclease complex"/>
    <property type="evidence" value="ECO:0007669"/>
    <property type="project" value="UniProtKB-UniRule"/>
</dbReference>
<dbReference type="eggNOG" id="KOG4133">
    <property type="taxonomic scope" value="Eukaryota"/>
</dbReference>
<dbReference type="Pfam" id="PF26577">
    <property type="entry name" value="TSEN34_N"/>
    <property type="match status" value="1"/>
</dbReference>
<dbReference type="SUPFAM" id="SSF53032">
    <property type="entry name" value="tRNA-intron endonuclease catalytic domain-like"/>
    <property type="match status" value="1"/>
</dbReference>
<dbReference type="GO" id="GO:0005730">
    <property type="term" value="C:nucleolus"/>
    <property type="evidence" value="ECO:0007669"/>
    <property type="project" value="UniProtKB-SubCell"/>
</dbReference>
<keyword evidence="4" id="KW-0507">mRNA processing</keyword>
<dbReference type="PIRSF" id="PIRSF017250">
    <property type="entry name" value="tRNA_splic_SEN34"/>
    <property type="match status" value="1"/>
</dbReference>
<feature type="active site" evidence="11">
    <location>
        <position position="286"/>
    </location>
</feature>